<feature type="region of interest" description="Disordered" evidence="1">
    <location>
        <begin position="76"/>
        <end position="104"/>
    </location>
</feature>
<protein>
    <submittedName>
        <fullName evidence="2">Uncharacterized protein</fullName>
    </submittedName>
</protein>
<keyword evidence="3" id="KW-1185">Reference proteome</keyword>
<sequence>MENVEKELAELRNEYMRVKQENAKMRDFIENKDKQNKDVSEEVKRLEPELAKVTSERDQLVGQLKKSQEMLLNLQQDLQQSESELEQARKASENLKQDQGSKGKEMEELKANLKKLIDQRDQEIQRLTADLKTKEKDLVSLSQAAKQERAQFEQLRHEAEELKRCLQGGDMQAAKMQELAMQEKARADKAETLAGNMQVELAEMQQQFAQYDKEMQQLLQKDAASSSVHHEELHKTLRELDHARAEIQRQAVEKDRLEAQLHTLVAELEKQQHVRVYILINIRVE</sequence>
<dbReference type="Proteomes" id="UP000678499">
    <property type="component" value="Unassembled WGS sequence"/>
</dbReference>
<dbReference type="AlphaFoldDB" id="A0A7R9GIN7"/>
<feature type="compositionally biased region" description="Basic and acidic residues" evidence="1">
    <location>
        <begin position="86"/>
        <end position="104"/>
    </location>
</feature>
<organism evidence="2">
    <name type="scientific">Notodromas monacha</name>
    <dbReference type="NCBI Taxonomy" id="399045"/>
    <lineage>
        <taxon>Eukaryota</taxon>
        <taxon>Metazoa</taxon>
        <taxon>Ecdysozoa</taxon>
        <taxon>Arthropoda</taxon>
        <taxon>Crustacea</taxon>
        <taxon>Oligostraca</taxon>
        <taxon>Ostracoda</taxon>
        <taxon>Podocopa</taxon>
        <taxon>Podocopida</taxon>
        <taxon>Cypridocopina</taxon>
        <taxon>Cypridoidea</taxon>
        <taxon>Cyprididae</taxon>
        <taxon>Notodromas</taxon>
    </lineage>
</organism>
<evidence type="ECO:0000313" key="2">
    <source>
        <dbReference type="EMBL" id="CAD7282624.1"/>
    </source>
</evidence>
<gene>
    <name evidence="2" type="ORF">NMOB1V02_LOCUS10246</name>
</gene>
<evidence type="ECO:0000313" key="3">
    <source>
        <dbReference type="Proteomes" id="UP000678499"/>
    </source>
</evidence>
<proteinExistence type="predicted"/>
<name>A0A7R9GIN7_9CRUS</name>
<dbReference type="EMBL" id="OA886104">
    <property type="protein sequence ID" value="CAD7282624.1"/>
    <property type="molecule type" value="Genomic_DNA"/>
</dbReference>
<dbReference type="EMBL" id="CAJPEX010004067">
    <property type="protein sequence ID" value="CAG0922776.1"/>
    <property type="molecule type" value="Genomic_DNA"/>
</dbReference>
<reference evidence="2" key="1">
    <citation type="submission" date="2020-11" db="EMBL/GenBank/DDBJ databases">
        <authorList>
            <person name="Tran Van P."/>
        </authorList>
    </citation>
    <scope>NUCLEOTIDE SEQUENCE</scope>
</reference>
<evidence type="ECO:0000256" key="1">
    <source>
        <dbReference type="SAM" id="MobiDB-lite"/>
    </source>
</evidence>
<accession>A0A7R9GIN7</accession>